<feature type="transmembrane region" description="Helical" evidence="5">
    <location>
        <begin position="170"/>
        <end position="189"/>
    </location>
</feature>
<keyword evidence="4 5" id="KW-0472">Membrane</keyword>
<evidence type="ECO:0000256" key="5">
    <source>
        <dbReference type="SAM" id="Phobius"/>
    </source>
</evidence>
<dbReference type="Pfam" id="PF01544">
    <property type="entry name" value="CorA"/>
    <property type="match status" value="1"/>
</dbReference>
<comment type="caution">
    <text evidence="6">The sequence shown here is derived from an EMBL/GenBank/DDBJ whole genome shotgun (WGS) entry which is preliminary data.</text>
</comment>
<evidence type="ECO:0000256" key="2">
    <source>
        <dbReference type="ARBA" id="ARBA00022692"/>
    </source>
</evidence>
<keyword evidence="3 5" id="KW-1133">Transmembrane helix</keyword>
<keyword evidence="2 5" id="KW-0812">Transmembrane</keyword>
<organism evidence="6 7">
    <name type="scientific">Podospora fimiseda</name>
    <dbReference type="NCBI Taxonomy" id="252190"/>
    <lineage>
        <taxon>Eukaryota</taxon>
        <taxon>Fungi</taxon>
        <taxon>Dikarya</taxon>
        <taxon>Ascomycota</taxon>
        <taxon>Pezizomycotina</taxon>
        <taxon>Sordariomycetes</taxon>
        <taxon>Sordariomycetidae</taxon>
        <taxon>Sordariales</taxon>
        <taxon>Podosporaceae</taxon>
        <taxon>Podospora</taxon>
    </lineage>
</organism>
<evidence type="ECO:0000256" key="3">
    <source>
        <dbReference type="ARBA" id="ARBA00022989"/>
    </source>
</evidence>
<dbReference type="GO" id="GO:0016020">
    <property type="term" value="C:membrane"/>
    <property type="evidence" value="ECO:0007669"/>
    <property type="project" value="UniProtKB-SubCell"/>
</dbReference>
<evidence type="ECO:0000256" key="1">
    <source>
        <dbReference type="ARBA" id="ARBA00004141"/>
    </source>
</evidence>
<sequence length="274" mass="32089">MNQQCYFVINLPWYYQEEILYPHPDDDSPTMNLWLASKAWQNLARDTRAHQDALEKFFATLEQGFPHLITSKGRVEAFKDSFSSLKLAIKRCKTEVTEKLIVPNTNLLDMIYKSIAIRDSRRSLHFSASMWRLSWITIIFLPLTFVAGFFGMNMTTFKDSILPIYCRYAVAASVCFVVLFIILLLVKFLEKPLRKLKLKIKTRLGNIWLRWRSSKSNAAHRRLENGQSASESDPHKTQDRHIWWLFKPFVKVLRKLKTKAEEKRNRGENGASQN</sequence>
<proteinExistence type="predicted"/>
<dbReference type="InterPro" id="IPR002523">
    <property type="entry name" value="MgTranspt_CorA/ZnTranspt_ZntB"/>
</dbReference>
<keyword evidence="7" id="KW-1185">Reference proteome</keyword>
<evidence type="ECO:0000313" key="7">
    <source>
        <dbReference type="Proteomes" id="UP001301958"/>
    </source>
</evidence>
<comment type="subcellular location">
    <subcellularLocation>
        <location evidence="1">Membrane</location>
        <topology evidence="1">Multi-pass membrane protein</topology>
    </subcellularLocation>
</comment>
<evidence type="ECO:0000313" key="6">
    <source>
        <dbReference type="EMBL" id="KAK4226706.1"/>
    </source>
</evidence>
<name>A0AAN7BNQ1_9PEZI</name>
<dbReference type="SUPFAM" id="SSF144083">
    <property type="entry name" value="Magnesium transport protein CorA, transmembrane region"/>
    <property type="match status" value="1"/>
</dbReference>
<accession>A0AAN7BNQ1</accession>
<reference evidence="6" key="1">
    <citation type="journal article" date="2023" name="Mol. Phylogenet. Evol.">
        <title>Genome-scale phylogeny and comparative genomics of the fungal order Sordariales.</title>
        <authorList>
            <person name="Hensen N."/>
            <person name="Bonometti L."/>
            <person name="Westerberg I."/>
            <person name="Brannstrom I.O."/>
            <person name="Guillou S."/>
            <person name="Cros-Aarteil S."/>
            <person name="Calhoun S."/>
            <person name="Haridas S."/>
            <person name="Kuo A."/>
            <person name="Mondo S."/>
            <person name="Pangilinan J."/>
            <person name="Riley R."/>
            <person name="LaButti K."/>
            <person name="Andreopoulos B."/>
            <person name="Lipzen A."/>
            <person name="Chen C."/>
            <person name="Yan M."/>
            <person name="Daum C."/>
            <person name="Ng V."/>
            <person name="Clum A."/>
            <person name="Steindorff A."/>
            <person name="Ohm R.A."/>
            <person name="Martin F."/>
            <person name="Silar P."/>
            <person name="Natvig D.O."/>
            <person name="Lalanne C."/>
            <person name="Gautier V."/>
            <person name="Ament-Velasquez S.L."/>
            <person name="Kruys A."/>
            <person name="Hutchinson M.I."/>
            <person name="Powell A.J."/>
            <person name="Barry K."/>
            <person name="Miller A.N."/>
            <person name="Grigoriev I.V."/>
            <person name="Debuchy R."/>
            <person name="Gladieux P."/>
            <person name="Hiltunen Thoren M."/>
            <person name="Johannesson H."/>
        </authorList>
    </citation>
    <scope>NUCLEOTIDE SEQUENCE</scope>
    <source>
        <strain evidence="6">CBS 990.96</strain>
    </source>
</reference>
<dbReference type="InterPro" id="IPR045863">
    <property type="entry name" value="CorA_TM1_TM2"/>
</dbReference>
<protein>
    <submittedName>
        <fullName evidence="6">Uncharacterized protein</fullName>
    </submittedName>
</protein>
<evidence type="ECO:0000256" key="4">
    <source>
        <dbReference type="ARBA" id="ARBA00023136"/>
    </source>
</evidence>
<dbReference type="EMBL" id="MU865343">
    <property type="protein sequence ID" value="KAK4226706.1"/>
    <property type="molecule type" value="Genomic_DNA"/>
</dbReference>
<gene>
    <name evidence="6" type="ORF">QBC38DRAFT_455952</name>
</gene>
<dbReference type="Proteomes" id="UP001301958">
    <property type="component" value="Unassembled WGS sequence"/>
</dbReference>
<reference evidence="6" key="2">
    <citation type="submission" date="2023-05" db="EMBL/GenBank/DDBJ databases">
        <authorList>
            <consortium name="Lawrence Berkeley National Laboratory"/>
            <person name="Steindorff A."/>
            <person name="Hensen N."/>
            <person name="Bonometti L."/>
            <person name="Westerberg I."/>
            <person name="Brannstrom I.O."/>
            <person name="Guillou S."/>
            <person name="Cros-Aarteil S."/>
            <person name="Calhoun S."/>
            <person name="Haridas S."/>
            <person name="Kuo A."/>
            <person name="Mondo S."/>
            <person name="Pangilinan J."/>
            <person name="Riley R."/>
            <person name="Labutti K."/>
            <person name="Andreopoulos B."/>
            <person name="Lipzen A."/>
            <person name="Chen C."/>
            <person name="Yanf M."/>
            <person name="Daum C."/>
            <person name="Ng V."/>
            <person name="Clum A."/>
            <person name="Ohm R."/>
            <person name="Martin F."/>
            <person name="Silar P."/>
            <person name="Natvig D."/>
            <person name="Lalanne C."/>
            <person name="Gautier V."/>
            <person name="Ament-Velasquez S.L."/>
            <person name="Kruys A."/>
            <person name="Hutchinson M.I."/>
            <person name="Powell A.J."/>
            <person name="Barry K."/>
            <person name="Miller A.N."/>
            <person name="Grigoriev I.V."/>
            <person name="Debuchy R."/>
            <person name="Gladieux P."/>
            <person name="Thoren M.H."/>
            <person name="Johannesson H."/>
        </authorList>
    </citation>
    <scope>NUCLEOTIDE SEQUENCE</scope>
    <source>
        <strain evidence="6">CBS 990.96</strain>
    </source>
</reference>
<feature type="transmembrane region" description="Helical" evidence="5">
    <location>
        <begin position="130"/>
        <end position="150"/>
    </location>
</feature>
<dbReference type="GO" id="GO:0046873">
    <property type="term" value="F:metal ion transmembrane transporter activity"/>
    <property type="evidence" value="ECO:0007669"/>
    <property type="project" value="InterPro"/>
</dbReference>
<dbReference type="AlphaFoldDB" id="A0AAN7BNQ1"/>
<dbReference type="Gene3D" id="1.20.58.340">
    <property type="entry name" value="Magnesium transport protein CorA, transmembrane region"/>
    <property type="match status" value="1"/>
</dbReference>